<organism evidence="2 3">
    <name type="scientific">Nocardioides agariphilus</name>
    <dbReference type="NCBI Taxonomy" id="433664"/>
    <lineage>
        <taxon>Bacteria</taxon>
        <taxon>Bacillati</taxon>
        <taxon>Actinomycetota</taxon>
        <taxon>Actinomycetes</taxon>
        <taxon>Propionibacteriales</taxon>
        <taxon>Nocardioidaceae</taxon>
        <taxon>Nocardioides</taxon>
    </lineage>
</organism>
<keyword evidence="3" id="KW-1185">Reference proteome</keyword>
<dbReference type="EMBL" id="JADKPO010000006">
    <property type="protein sequence ID" value="MBF4767428.1"/>
    <property type="molecule type" value="Genomic_DNA"/>
</dbReference>
<sequence length="118" mass="12161">MTRLRLTRWAVLGLGLIYVAAGIAETTRAVKSGDGGIPFWFGTLVGGGALLLTGEAVHRHRPGLGATLVCVGCLVTVPATIWTLLVPALALAVCVLVLKRYDEQTAPAGGEPPETGTA</sequence>
<accession>A0A930YHV9</accession>
<gene>
    <name evidence="2" type="ORF">ISU10_06570</name>
</gene>
<reference evidence="2" key="1">
    <citation type="submission" date="2020-11" db="EMBL/GenBank/DDBJ databases">
        <title>Nocardioides cynanchi sp. nov., isolated from soil of rhizosphere of Cynanchum wilfordii.</title>
        <authorList>
            <person name="Lee J.-S."/>
            <person name="Suh M.K."/>
            <person name="Kim J.-S."/>
        </authorList>
    </citation>
    <scope>NUCLEOTIDE SEQUENCE</scope>
    <source>
        <strain evidence="2">KCTC 19276</strain>
    </source>
</reference>
<dbReference type="AlphaFoldDB" id="A0A930YHV9"/>
<dbReference type="Proteomes" id="UP000660668">
    <property type="component" value="Unassembled WGS sequence"/>
</dbReference>
<dbReference type="RefSeq" id="WP_194695564.1">
    <property type="nucleotide sequence ID" value="NZ_JADKPO010000006.1"/>
</dbReference>
<evidence type="ECO:0000313" key="3">
    <source>
        <dbReference type="Proteomes" id="UP000660668"/>
    </source>
</evidence>
<keyword evidence="1" id="KW-1133">Transmembrane helix</keyword>
<comment type="caution">
    <text evidence="2">The sequence shown here is derived from an EMBL/GenBank/DDBJ whole genome shotgun (WGS) entry which is preliminary data.</text>
</comment>
<feature type="transmembrane region" description="Helical" evidence="1">
    <location>
        <begin position="69"/>
        <end position="98"/>
    </location>
</feature>
<evidence type="ECO:0000313" key="2">
    <source>
        <dbReference type="EMBL" id="MBF4767428.1"/>
    </source>
</evidence>
<name>A0A930YHV9_9ACTN</name>
<keyword evidence="1" id="KW-0812">Transmembrane</keyword>
<feature type="transmembrane region" description="Helical" evidence="1">
    <location>
        <begin position="39"/>
        <end position="57"/>
    </location>
</feature>
<keyword evidence="1" id="KW-0472">Membrane</keyword>
<evidence type="ECO:0000256" key="1">
    <source>
        <dbReference type="SAM" id="Phobius"/>
    </source>
</evidence>
<proteinExistence type="predicted"/>
<protein>
    <submittedName>
        <fullName evidence="2">Uncharacterized protein</fullName>
    </submittedName>
</protein>